<dbReference type="AlphaFoldDB" id="A0A8J4DQU6"/>
<organism evidence="2 3">
    <name type="scientific">Virgisporangium aliadipatigenens</name>
    <dbReference type="NCBI Taxonomy" id="741659"/>
    <lineage>
        <taxon>Bacteria</taxon>
        <taxon>Bacillati</taxon>
        <taxon>Actinomycetota</taxon>
        <taxon>Actinomycetes</taxon>
        <taxon>Micromonosporales</taxon>
        <taxon>Micromonosporaceae</taxon>
        <taxon>Virgisporangium</taxon>
    </lineage>
</organism>
<dbReference type="Pfam" id="PF10756">
    <property type="entry name" value="bPH_6"/>
    <property type="match status" value="1"/>
</dbReference>
<accession>A0A8J4DQU6</accession>
<comment type="caution">
    <text evidence="2">The sequence shown here is derived from an EMBL/GenBank/DDBJ whole genome shotgun (WGS) entry which is preliminary data.</text>
</comment>
<dbReference type="InterPro" id="IPR019692">
    <property type="entry name" value="CFP-6_PH"/>
</dbReference>
<feature type="domain" description="Low molecular weight protein antigen 6 PH" evidence="1">
    <location>
        <begin position="47"/>
        <end position="113"/>
    </location>
</feature>
<reference evidence="2" key="1">
    <citation type="submission" date="2021-01" db="EMBL/GenBank/DDBJ databases">
        <title>Whole genome shotgun sequence of Virgisporangium aliadipatigenens NBRC 105644.</title>
        <authorList>
            <person name="Komaki H."/>
            <person name="Tamura T."/>
        </authorList>
    </citation>
    <scope>NUCLEOTIDE SEQUENCE</scope>
    <source>
        <strain evidence="2">NBRC 105644</strain>
    </source>
</reference>
<dbReference type="EMBL" id="BOPF01000008">
    <property type="protein sequence ID" value="GIJ45687.1"/>
    <property type="molecule type" value="Genomic_DNA"/>
</dbReference>
<evidence type="ECO:0000313" key="2">
    <source>
        <dbReference type="EMBL" id="GIJ45687.1"/>
    </source>
</evidence>
<sequence length="119" mass="12689">MVRFRLNAALAVAAFVTTLGSLPLATYSWYLAPILLVPAAVAVWGWRAGTDVDTEGLRVRALFGSRFLPWTGVASLRIGDRERVYAETLSGGEVRLTGVTAADVPRVVEASGQGLKTAQ</sequence>
<proteinExistence type="predicted"/>
<keyword evidence="3" id="KW-1185">Reference proteome</keyword>
<protein>
    <recommendedName>
        <fullName evidence="1">Low molecular weight protein antigen 6 PH domain-containing protein</fullName>
    </recommendedName>
</protein>
<dbReference type="Proteomes" id="UP000619260">
    <property type="component" value="Unassembled WGS sequence"/>
</dbReference>
<gene>
    <name evidence="2" type="ORF">Val02_25730</name>
</gene>
<evidence type="ECO:0000259" key="1">
    <source>
        <dbReference type="Pfam" id="PF10756"/>
    </source>
</evidence>
<name>A0A8J4DQU6_9ACTN</name>
<dbReference type="RefSeq" id="WP_239152811.1">
    <property type="nucleotide sequence ID" value="NZ_BOPF01000008.1"/>
</dbReference>
<evidence type="ECO:0000313" key="3">
    <source>
        <dbReference type="Proteomes" id="UP000619260"/>
    </source>
</evidence>